<comment type="pathway">
    <text evidence="7">Amino-acid degradation; L-histidine degradation into L-glutamate; N-formimidoyl-L-glutamate from L-histidine: step 3/3.</text>
</comment>
<dbReference type="Gene3D" id="3.20.20.140">
    <property type="entry name" value="Metal-dependent hydrolases"/>
    <property type="match status" value="1"/>
</dbReference>
<dbReference type="EMBL" id="JBHTIH010000008">
    <property type="protein sequence ID" value="MFD0740509.1"/>
    <property type="molecule type" value="Genomic_DNA"/>
</dbReference>
<dbReference type="EC" id="3.5.2.7" evidence="1 7"/>
<dbReference type="NCBIfam" id="TIGR01224">
    <property type="entry name" value="hutI"/>
    <property type="match status" value="1"/>
</dbReference>
<feature type="binding site" evidence="7">
    <location>
        <position position="330"/>
    </location>
    <ligand>
        <name>Zn(2+)</name>
        <dbReference type="ChEBI" id="CHEBI:29105"/>
    </ligand>
</feature>
<evidence type="ECO:0000313" key="10">
    <source>
        <dbReference type="Proteomes" id="UP001597090"/>
    </source>
</evidence>
<dbReference type="PANTHER" id="PTHR42752">
    <property type="entry name" value="IMIDAZOLONEPROPIONASE"/>
    <property type="match status" value="1"/>
</dbReference>
<feature type="binding site" evidence="7">
    <location>
        <position position="191"/>
    </location>
    <ligand>
        <name>4-imidazolone-5-propanoate</name>
        <dbReference type="ChEBI" id="CHEBI:77893"/>
    </ligand>
</feature>
<evidence type="ECO:0000256" key="2">
    <source>
        <dbReference type="ARBA" id="ARBA00022723"/>
    </source>
</evidence>
<dbReference type="Gene3D" id="2.30.40.10">
    <property type="entry name" value="Urease, subunit C, domain 1"/>
    <property type="match status" value="1"/>
</dbReference>
<feature type="binding site" evidence="7">
    <location>
        <position position="86"/>
    </location>
    <ligand>
        <name>Zn(2+)</name>
        <dbReference type="ChEBI" id="CHEBI:29105"/>
    </ligand>
</feature>
<feature type="binding site" evidence="7">
    <location>
        <position position="88"/>
    </location>
    <ligand>
        <name>Fe(3+)</name>
        <dbReference type="ChEBI" id="CHEBI:29034"/>
    </ligand>
</feature>
<keyword evidence="6 7" id="KW-0408">Iron</keyword>
<dbReference type="PANTHER" id="PTHR42752:SF1">
    <property type="entry name" value="IMIDAZOLONEPROPIONASE-RELATED"/>
    <property type="match status" value="1"/>
</dbReference>
<sequence length="421" mass="44484">MTQANVTQANEPASDSRWDGLILGASIATLDADSGYGEIADAALAWRDGAITYVGPRADLPGAPATLAREVVEADGWITPGLVDCHTHLVFAGDRAREFELRLQGASYEEIARAGGGILSTVRATRAADEGELLRQSLPRARALLADGATTLEIKSGYGLDFDNERKMLRVARQIGDALGIRVRTTYLAAHALPPEFSGRADAYIDAVVEWLPRLHGEGLVDAVDAFCEGIGFSRAQTRRVFEAARALGLPVKLHADQLSDLGGAALVAEFGGLSADHVEHSSLDGVQAMAERGAVAVLLPGAFHVLRETKLPPLAAFREHGVAMAVATDCNPGTSPLLSLRQAMQLACTHFRLTPEEALRGATVHAARALGLANRGVLRVAARADFVRWQVGHPAELCYWLGGTLAGDVFAGGRRVAGAA</sequence>
<evidence type="ECO:0000256" key="1">
    <source>
        <dbReference type="ARBA" id="ARBA00012864"/>
    </source>
</evidence>
<evidence type="ECO:0000256" key="7">
    <source>
        <dbReference type="HAMAP-Rule" id="MF_00372"/>
    </source>
</evidence>
<dbReference type="RefSeq" id="WP_386813652.1">
    <property type="nucleotide sequence ID" value="NZ_JBHTIH010000008.1"/>
</dbReference>
<evidence type="ECO:0000256" key="4">
    <source>
        <dbReference type="ARBA" id="ARBA00022808"/>
    </source>
</evidence>
<keyword evidence="5 7" id="KW-0862">Zinc</keyword>
<keyword evidence="2 7" id="KW-0479">Metal-binding</keyword>
<feature type="binding site" evidence="7">
    <location>
        <position position="332"/>
    </location>
    <ligand>
        <name>N-formimidoyl-L-glutamate</name>
        <dbReference type="ChEBI" id="CHEBI:58928"/>
    </ligand>
</feature>
<dbReference type="InterPro" id="IPR005920">
    <property type="entry name" value="HutI"/>
</dbReference>
<dbReference type="Pfam" id="PF01979">
    <property type="entry name" value="Amidohydro_1"/>
    <property type="match status" value="1"/>
</dbReference>
<feature type="binding site" evidence="7">
    <location>
        <position position="258"/>
    </location>
    <ligand>
        <name>4-imidazolone-5-propanoate</name>
        <dbReference type="ChEBI" id="CHEBI:77893"/>
    </ligand>
</feature>
<name>A0ABW2YSQ1_9GAMM</name>
<feature type="binding site" evidence="7">
    <location>
        <position position="88"/>
    </location>
    <ligand>
        <name>Zn(2+)</name>
        <dbReference type="ChEBI" id="CHEBI:29105"/>
    </ligand>
</feature>
<protein>
    <recommendedName>
        <fullName evidence="1 7">Imidazolonepropionase</fullName>
        <ecNumber evidence="1 7">3.5.2.7</ecNumber>
    </recommendedName>
    <alternativeName>
        <fullName evidence="7">Imidazolone-5-propionate hydrolase</fullName>
    </alternativeName>
</protein>
<keyword evidence="10" id="KW-1185">Reference proteome</keyword>
<dbReference type="Proteomes" id="UP001597090">
    <property type="component" value="Unassembled WGS sequence"/>
</dbReference>
<feature type="binding site" evidence="7">
    <location>
        <position position="334"/>
    </location>
    <ligand>
        <name>N-formimidoyl-L-glutamate</name>
        <dbReference type="ChEBI" id="CHEBI:58928"/>
    </ligand>
</feature>
<comment type="cofactor">
    <cofactor evidence="7">
        <name>Zn(2+)</name>
        <dbReference type="ChEBI" id="CHEBI:29105"/>
    </cofactor>
    <cofactor evidence="7">
        <name>Fe(3+)</name>
        <dbReference type="ChEBI" id="CHEBI:29034"/>
    </cofactor>
    <text evidence="7">Binds 1 zinc or iron ion per subunit.</text>
</comment>
<evidence type="ECO:0000259" key="8">
    <source>
        <dbReference type="Pfam" id="PF01979"/>
    </source>
</evidence>
<organism evidence="9 10">
    <name type="scientific">Lysobacter koreensis</name>
    <dbReference type="NCBI Taxonomy" id="266122"/>
    <lineage>
        <taxon>Bacteria</taxon>
        <taxon>Pseudomonadati</taxon>
        <taxon>Pseudomonadota</taxon>
        <taxon>Gammaproteobacteria</taxon>
        <taxon>Lysobacterales</taxon>
        <taxon>Lysobacteraceae</taxon>
        <taxon>Lysobacter</taxon>
    </lineage>
</organism>
<reference evidence="10" key="1">
    <citation type="journal article" date="2019" name="Int. J. Syst. Evol. Microbiol.">
        <title>The Global Catalogue of Microorganisms (GCM) 10K type strain sequencing project: providing services to taxonomists for standard genome sequencing and annotation.</title>
        <authorList>
            <consortium name="The Broad Institute Genomics Platform"/>
            <consortium name="The Broad Institute Genome Sequencing Center for Infectious Disease"/>
            <person name="Wu L."/>
            <person name="Ma J."/>
        </authorList>
    </citation>
    <scope>NUCLEOTIDE SEQUENCE [LARGE SCALE GENOMIC DNA]</scope>
    <source>
        <strain evidence="10">CCUG 55491</strain>
    </source>
</reference>
<keyword evidence="3 7" id="KW-0378">Hydrolase</keyword>
<evidence type="ECO:0000256" key="6">
    <source>
        <dbReference type="ARBA" id="ARBA00023004"/>
    </source>
</evidence>
<dbReference type="InterPro" id="IPR011059">
    <property type="entry name" value="Metal-dep_hydrolase_composite"/>
</dbReference>
<comment type="subcellular location">
    <subcellularLocation>
        <location evidence="7">Cytoplasm</location>
    </subcellularLocation>
</comment>
<dbReference type="InterPro" id="IPR006680">
    <property type="entry name" value="Amidohydro-rel"/>
</dbReference>
<feature type="binding site" evidence="7">
    <location>
        <position position="330"/>
    </location>
    <ligand>
        <name>Fe(3+)</name>
        <dbReference type="ChEBI" id="CHEBI:29034"/>
    </ligand>
</feature>
<dbReference type="InterPro" id="IPR032466">
    <property type="entry name" value="Metal_Hydrolase"/>
</dbReference>
<evidence type="ECO:0000256" key="3">
    <source>
        <dbReference type="ARBA" id="ARBA00022801"/>
    </source>
</evidence>
<comment type="similarity">
    <text evidence="7">Belongs to the metallo-dependent hydrolases superfamily. HutI family.</text>
</comment>
<feature type="binding site" evidence="7">
    <location>
        <position position="255"/>
    </location>
    <ligand>
        <name>Fe(3+)</name>
        <dbReference type="ChEBI" id="CHEBI:29034"/>
    </ligand>
</feature>
<dbReference type="SUPFAM" id="SSF51556">
    <property type="entry name" value="Metallo-dependent hydrolases"/>
    <property type="match status" value="1"/>
</dbReference>
<gene>
    <name evidence="7 9" type="primary">hutI</name>
    <name evidence="9" type="ORF">ACFQZQ_14590</name>
</gene>
<feature type="binding site" evidence="7">
    <location>
        <position position="158"/>
    </location>
    <ligand>
        <name>N-formimidoyl-L-glutamate</name>
        <dbReference type="ChEBI" id="CHEBI:58928"/>
    </ligand>
</feature>
<accession>A0ABW2YSQ1</accession>
<feature type="binding site" evidence="7">
    <location>
        <position position="86"/>
    </location>
    <ligand>
        <name>Fe(3+)</name>
        <dbReference type="ChEBI" id="CHEBI:29034"/>
    </ligand>
</feature>
<feature type="binding site" evidence="7">
    <location>
        <position position="158"/>
    </location>
    <ligand>
        <name>4-imidazolone-5-propanoate</name>
        <dbReference type="ChEBI" id="CHEBI:77893"/>
    </ligand>
</feature>
<comment type="function">
    <text evidence="7">Catalyzes the hydrolytic cleavage of the carbon-nitrogen bond in imidazolone-5-propanoate to yield N-formimidoyl-L-glutamate. It is the third step in the universal histidine degradation pathway.</text>
</comment>
<feature type="binding site" evidence="7">
    <location>
        <position position="95"/>
    </location>
    <ligand>
        <name>4-imidazolone-5-propanoate</name>
        <dbReference type="ChEBI" id="CHEBI:77893"/>
    </ligand>
</feature>
<keyword evidence="7" id="KW-0963">Cytoplasm</keyword>
<comment type="caution">
    <text evidence="9">The sequence shown here is derived from an EMBL/GenBank/DDBJ whole genome shotgun (WGS) entry which is preliminary data.</text>
</comment>
<comment type="catalytic activity">
    <reaction evidence="7">
        <text>4-imidazolone-5-propanoate + H2O = N-formimidoyl-L-glutamate</text>
        <dbReference type="Rhea" id="RHEA:23660"/>
        <dbReference type="ChEBI" id="CHEBI:15377"/>
        <dbReference type="ChEBI" id="CHEBI:58928"/>
        <dbReference type="ChEBI" id="CHEBI:77893"/>
        <dbReference type="EC" id="3.5.2.7"/>
    </reaction>
</comment>
<feature type="binding site" evidence="7">
    <location>
        <position position="335"/>
    </location>
    <ligand>
        <name>4-imidazolone-5-propanoate</name>
        <dbReference type="ChEBI" id="CHEBI:77893"/>
    </ligand>
</feature>
<dbReference type="CDD" id="cd01296">
    <property type="entry name" value="Imidazolone-5PH"/>
    <property type="match status" value="1"/>
</dbReference>
<dbReference type="SUPFAM" id="SSF51338">
    <property type="entry name" value="Composite domain of metallo-dependent hydrolases"/>
    <property type="match status" value="1"/>
</dbReference>
<proteinExistence type="inferred from homology"/>
<dbReference type="HAMAP" id="MF_00372">
    <property type="entry name" value="HutI"/>
    <property type="match status" value="1"/>
</dbReference>
<keyword evidence="4 7" id="KW-0369">Histidine metabolism</keyword>
<evidence type="ECO:0000313" key="9">
    <source>
        <dbReference type="EMBL" id="MFD0740509.1"/>
    </source>
</evidence>
<feature type="binding site" evidence="7">
    <location>
        <position position="255"/>
    </location>
    <ligand>
        <name>Zn(2+)</name>
        <dbReference type="ChEBI" id="CHEBI:29105"/>
    </ligand>
</feature>
<dbReference type="GO" id="GO:0050480">
    <property type="term" value="F:imidazolonepropionase activity"/>
    <property type="evidence" value="ECO:0007669"/>
    <property type="project" value="UniProtKB-EC"/>
</dbReference>
<feature type="domain" description="Amidohydrolase-related" evidence="8">
    <location>
        <begin position="77"/>
        <end position="392"/>
    </location>
</feature>
<evidence type="ECO:0000256" key="5">
    <source>
        <dbReference type="ARBA" id="ARBA00022833"/>
    </source>
</evidence>